<dbReference type="PANTHER" id="PTHR22930">
    <property type="match status" value="1"/>
</dbReference>
<evidence type="ECO:0000313" key="10">
    <source>
        <dbReference type="Proteomes" id="UP000634136"/>
    </source>
</evidence>
<dbReference type="EMBL" id="JAAIUW010000006">
    <property type="protein sequence ID" value="KAF7827417.1"/>
    <property type="molecule type" value="Genomic_DNA"/>
</dbReference>
<dbReference type="InterPro" id="IPR045249">
    <property type="entry name" value="HARBI1-like"/>
</dbReference>
<evidence type="ECO:0000313" key="9">
    <source>
        <dbReference type="EMBL" id="KAF7827417.1"/>
    </source>
</evidence>
<evidence type="ECO:0000256" key="5">
    <source>
        <dbReference type="ARBA" id="ARBA00022723"/>
    </source>
</evidence>
<dbReference type="Pfam" id="PF13359">
    <property type="entry name" value="DDE_Tnp_4"/>
    <property type="match status" value="1"/>
</dbReference>
<keyword evidence="5" id="KW-0479">Metal-binding</keyword>
<dbReference type="GO" id="GO:0004518">
    <property type="term" value="F:nuclease activity"/>
    <property type="evidence" value="ECO:0007669"/>
    <property type="project" value="UniProtKB-KW"/>
</dbReference>
<comment type="cofactor">
    <cofactor evidence="1">
        <name>a divalent metal cation</name>
        <dbReference type="ChEBI" id="CHEBI:60240"/>
    </cofactor>
</comment>
<name>A0A834TSR5_9FABA</name>
<accession>A0A834TSR5</accession>
<dbReference type="GO" id="GO:0016787">
    <property type="term" value="F:hydrolase activity"/>
    <property type="evidence" value="ECO:0007669"/>
    <property type="project" value="UniProtKB-KW"/>
</dbReference>
<dbReference type="Proteomes" id="UP000634136">
    <property type="component" value="Unassembled WGS sequence"/>
</dbReference>
<keyword evidence="4" id="KW-0540">Nuclease</keyword>
<evidence type="ECO:0000256" key="6">
    <source>
        <dbReference type="ARBA" id="ARBA00022801"/>
    </source>
</evidence>
<reference evidence="9" key="1">
    <citation type="submission" date="2020-09" db="EMBL/GenBank/DDBJ databases">
        <title>Genome-Enabled Discovery of Anthraquinone Biosynthesis in Senna tora.</title>
        <authorList>
            <person name="Kang S.-H."/>
            <person name="Pandey R.P."/>
            <person name="Lee C.-M."/>
            <person name="Sim J.-S."/>
            <person name="Jeong J.-T."/>
            <person name="Choi B.-S."/>
            <person name="Jung M."/>
            <person name="Ginzburg D."/>
            <person name="Zhao K."/>
            <person name="Won S.Y."/>
            <person name="Oh T.-J."/>
            <person name="Yu Y."/>
            <person name="Kim N.-H."/>
            <person name="Lee O.R."/>
            <person name="Lee T.-H."/>
            <person name="Bashyal P."/>
            <person name="Kim T.-S."/>
            <person name="Lee W.-H."/>
            <person name="Kawkins C."/>
            <person name="Kim C.-K."/>
            <person name="Kim J.S."/>
            <person name="Ahn B.O."/>
            <person name="Rhee S.Y."/>
            <person name="Sohng J.K."/>
        </authorList>
    </citation>
    <scope>NUCLEOTIDE SEQUENCE</scope>
    <source>
        <tissue evidence="9">Leaf</tissue>
    </source>
</reference>
<keyword evidence="6" id="KW-0378">Hydrolase</keyword>
<proteinExistence type="inferred from homology"/>
<keyword evidence="7" id="KW-0539">Nucleus</keyword>
<evidence type="ECO:0000256" key="1">
    <source>
        <dbReference type="ARBA" id="ARBA00001968"/>
    </source>
</evidence>
<comment type="caution">
    <text evidence="9">The sequence shown here is derived from an EMBL/GenBank/DDBJ whole genome shotgun (WGS) entry which is preliminary data.</text>
</comment>
<protein>
    <submittedName>
        <fullName evidence="9">Putative nuclease HARBI1</fullName>
    </submittedName>
</protein>
<dbReference type="OrthoDB" id="1681765at2759"/>
<evidence type="ECO:0000256" key="7">
    <source>
        <dbReference type="ARBA" id="ARBA00023242"/>
    </source>
</evidence>
<comment type="similarity">
    <text evidence="3">Belongs to the HARBI1 family.</text>
</comment>
<evidence type="ECO:0000256" key="2">
    <source>
        <dbReference type="ARBA" id="ARBA00004123"/>
    </source>
</evidence>
<keyword evidence="10" id="KW-1185">Reference proteome</keyword>
<evidence type="ECO:0000256" key="4">
    <source>
        <dbReference type="ARBA" id="ARBA00022722"/>
    </source>
</evidence>
<gene>
    <name evidence="9" type="ORF">G2W53_018581</name>
</gene>
<dbReference type="GO" id="GO:0005634">
    <property type="term" value="C:nucleus"/>
    <property type="evidence" value="ECO:0007669"/>
    <property type="project" value="UniProtKB-SubCell"/>
</dbReference>
<comment type="subcellular location">
    <subcellularLocation>
        <location evidence="2">Nucleus</location>
    </subcellularLocation>
</comment>
<feature type="domain" description="DDE Tnp4" evidence="8">
    <location>
        <begin position="115"/>
        <end position="206"/>
    </location>
</feature>
<evidence type="ECO:0000259" key="8">
    <source>
        <dbReference type="Pfam" id="PF13359"/>
    </source>
</evidence>
<dbReference type="InterPro" id="IPR027806">
    <property type="entry name" value="HARBI1_dom"/>
</dbReference>
<sequence>MIGHGAMYRNVVERFQHSEVTILKQFYRVLKAVRILGNDIIRPVDPMFRDATSYLVNDDHYWPYFKDCIGAIRTHIHVHVPADKVIPFTGRKSYTSTNVLAICDFNMHVLHICMGKFYLVDSGYPTFKGFLGPYRNTRYNLLQFRLAPPNFRSQNEVVNYHHSSLRSVIERTFGVCKARWRILQNMTNYKLKTQFAIIWTCFVLHNYMRRTDEDLNLFRDIENINEFEDMKQDYNDDWTRFQVD</sequence>
<dbReference type="AlphaFoldDB" id="A0A834TSR5"/>
<evidence type="ECO:0000256" key="3">
    <source>
        <dbReference type="ARBA" id="ARBA00006958"/>
    </source>
</evidence>
<dbReference type="PANTHER" id="PTHR22930:SF221">
    <property type="entry name" value="NUCLEASE HARBI1"/>
    <property type="match status" value="1"/>
</dbReference>
<organism evidence="9 10">
    <name type="scientific">Senna tora</name>
    <dbReference type="NCBI Taxonomy" id="362788"/>
    <lineage>
        <taxon>Eukaryota</taxon>
        <taxon>Viridiplantae</taxon>
        <taxon>Streptophyta</taxon>
        <taxon>Embryophyta</taxon>
        <taxon>Tracheophyta</taxon>
        <taxon>Spermatophyta</taxon>
        <taxon>Magnoliopsida</taxon>
        <taxon>eudicotyledons</taxon>
        <taxon>Gunneridae</taxon>
        <taxon>Pentapetalae</taxon>
        <taxon>rosids</taxon>
        <taxon>fabids</taxon>
        <taxon>Fabales</taxon>
        <taxon>Fabaceae</taxon>
        <taxon>Caesalpinioideae</taxon>
        <taxon>Cassia clade</taxon>
        <taxon>Senna</taxon>
    </lineage>
</organism>
<dbReference type="GO" id="GO:0046872">
    <property type="term" value="F:metal ion binding"/>
    <property type="evidence" value="ECO:0007669"/>
    <property type="project" value="UniProtKB-KW"/>
</dbReference>